<dbReference type="SUPFAM" id="SSF63829">
    <property type="entry name" value="Calcium-dependent phosphotriesterase"/>
    <property type="match status" value="1"/>
</dbReference>
<name>A0AA35LQI2_9HYPO</name>
<evidence type="ECO:0000256" key="1">
    <source>
        <dbReference type="SAM" id="SignalP"/>
    </source>
</evidence>
<dbReference type="InterPro" id="IPR052988">
    <property type="entry name" value="Oryzine_lactonohydrolase"/>
</dbReference>
<protein>
    <recommendedName>
        <fullName evidence="2">SMP-30/Gluconolactonase/LRE-like region domain-containing protein</fullName>
    </recommendedName>
</protein>
<dbReference type="Proteomes" id="UP001160390">
    <property type="component" value="Unassembled WGS sequence"/>
</dbReference>
<dbReference type="InterPro" id="IPR011042">
    <property type="entry name" value="6-blade_b-propeller_TolB-like"/>
</dbReference>
<sequence>MSYSSSLLVLSAVTLATGQLLAPLPETFLNSSATWAWLSYDKLQFGTLPGAFNRSILDAPAAAEASDAGLTEVNAKLNSSDFVAYDERFFDIIGPNAKVEHVQQLDIRSHEAPCLVPGTDLLFFVEWGPREEGYGQHGWQYLLDVRKNVLQTVTTSPPTFNVHGCVTFNNSLYVVTDGSLNETGYLARIDPSNWKRTTLLNNYYEQPFGGFNDLAMDNEGNFYLTDSKSGWGKGVVPYTPPTSPATYFVNGTTMRPKMIQSTTGNANGVALSPDGRTLYLPNTGVSKYYPVRKDPYDDRGLWAYDFVSSKDGARLPVLANKRLLNNPITYFYDGIRVTHDGLIFASAGDGVDVIDPDTGLALGSIRVGGGRNVAVSLALGTYEFWIVGRGGVWHVSGLTHTLN</sequence>
<accession>A0AA35LQI2</accession>
<proteinExistence type="predicted"/>
<organism evidence="3 4">
    <name type="scientific">Clonostachys chloroleuca</name>
    <dbReference type="NCBI Taxonomy" id="1926264"/>
    <lineage>
        <taxon>Eukaryota</taxon>
        <taxon>Fungi</taxon>
        <taxon>Dikarya</taxon>
        <taxon>Ascomycota</taxon>
        <taxon>Pezizomycotina</taxon>
        <taxon>Sordariomycetes</taxon>
        <taxon>Hypocreomycetidae</taxon>
        <taxon>Hypocreales</taxon>
        <taxon>Bionectriaceae</taxon>
        <taxon>Clonostachys</taxon>
    </lineage>
</organism>
<feature type="chain" id="PRO_5041310319" description="SMP-30/Gluconolactonase/LRE-like region domain-containing protein" evidence="1">
    <location>
        <begin position="19"/>
        <end position="403"/>
    </location>
</feature>
<dbReference type="PANTHER" id="PTHR47064">
    <property type="entry name" value="PUTATIVE (AFU_ORTHOLOGUE AFUA_1G08990)-RELATED"/>
    <property type="match status" value="1"/>
</dbReference>
<dbReference type="Gene3D" id="2.120.10.30">
    <property type="entry name" value="TolB, C-terminal domain"/>
    <property type="match status" value="1"/>
</dbReference>
<keyword evidence="4" id="KW-1185">Reference proteome</keyword>
<feature type="domain" description="SMP-30/Gluconolactonase/LRE-like region" evidence="2">
    <location>
        <begin position="184"/>
        <end position="372"/>
    </location>
</feature>
<keyword evidence="1" id="KW-0732">Signal</keyword>
<dbReference type="PANTHER" id="PTHR47064:SF2">
    <property type="entry name" value="SMP-30_GLUCONOLACTONASE_LRE-LIKE REGION DOMAIN-CONTAINING PROTEIN-RELATED"/>
    <property type="match status" value="1"/>
</dbReference>
<gene>
    <name evidence="3" type="ORF">CCHLO57077_00018349</name>
</gene>
<comment type="caution">
    <text evidence="3">The sequence shown here is derived from an EMBL/GenBank/DDBJ whole genome shotgun (WGS) entry which is preliminary data.</text>
</comment>
<dbReference type="EMBL" id="CABFNP030000496">
    <property type="protein sequence ID" value="CAI6028574.1"/>
    <property type="molecule type" value="Genomic_DNA"/>
</dbReference>
<dbReference type="InterPro" id="IPR013658">
    <property type="entry name" value="SGL"/>
</dbReference>
<feature type="signal peptide" evidence="1">
    <location>
        <begin position="1"/>
        <end position="18"/>
    </location>
</feature>
<dbReference type="Pfam" id="PF08450">
    <property type="entry name" value="SGL"/>
    <property type="match status" value="1"/>
</dbReference>
<evidence type="ECO:0000259" key="2">
    <source>
        <dbReference type="Pfam" id="PF08450"/>
    </source>
</evidence>
<evidence type="ECO:0000313" key="3">
    <source>
        <dbReference type="EMBL" id="CAI6028574.1"/>
    </source>
</evidence>
<dbReference type="AlphaFoldDB" id="A0AA35LQI2"/>
<reference evidence="3" key="1">
    <citation type="submission" date="2023-01" db="EMBL/GenBank/DDBJ databases">
        <authorList>
            <person name="Piombo E."/>
        </authorList>
    </citation>
    <scope>NUCLEOTIDE SEQUENCE</scope>
</reference>
<evidence type="ECO:0000313" key="4">
    <source>
        <dbReference type="Proteomes" id="UP001160390"/>
    </source>
</evidence>